<evidence type="ECO:0000256" key="2">
    <source>
        <dbReference type="ARBA" id="ARBA00023002"/>
    </source>
</evidence>
<dbReference type="EC" id="1.2.1.70" evidence="4"/>
<dbReference type="InterPro" id="IPR036343">
    <property type="entry name" value="GluRdtase_N_sf"/>
</dbReference>
<comment type="catalytic activity">
    <reaction evidence="4">
        <text>(S)-4-amino-5-oxopentanoate + tRNA(Glu) + NADP(+) = L-glutamyl-tRNA(Glu) + NADPH + H(+)</text>
        <dbReference type="Rhea" id="RHEA:12344"/>
        <dbReference type="Rhea" id="RHEA-COMP:9663"/>
        <dbReference type="Rhea" id="RHEA-COMP:9680"/>
        <dbReference type="ChEBI" id="CHEBI:15378"/>
        <dbReference type="ChEBI" id="CHEBI:57501"/>
        <dbReference type="ChEBI" id="CHEBI:57783"/>
        <dbReference type="ChEBI" id="CHEBI:58349"/>
        <dbReference type="ChEBI" id="CHEBI:78442"/>
        <dbReference type="ChEBI" id="CHEBI:78520"/>
        <dbReference type="EC" id="1.2.1.70"/>
    </reaction>
</comment>
<feature type="binding site" evidence="4">
    <location>
        <begin position="188"/>
        <end position="193"/>
    </location>
    <ligand>
        <name>NADP(+)</name>
        <dbReference type="ChEBI" id="CHEBI:58349"/>
    </ligand>
</feature>
<dbReference type="GO" id="GO:0050661">
    <property type="term" value="F:NADP binding"/>
    <property type="evidence" value="ECO:0007669"/>
    <property type="project" value="InterPro"/>
</dbReference>
<gene>
    <name evidence="4" type="primary">hemA</name>
    <name evidence="6" type="ORF">INQ84_01365</name>
</gene>
<dbReference type="Proteomes" id="UP000825134">
    <property type="component" value="Chromosome"/>
</dbReference>
<proteinExistence type="inferred from homology"/>
<feature type="active site" description="Nucleophile" evidence="4">
    <location>
        <position position="60"/>
    </location>
</feature>
<dbReference type="Gene3D" id="3.30.460.30">
    <property type="entry name" value="Glutamyl-tRNA reductase, N-terminal domain"/>
    <property type="match status" value="1"/>
</dbReference>
<dbReference type="NCBIfam" id="NF001909">
    <property type="entry name" value="PRK00676.1"/>
    <property type="match status" value="1"/>
</dbReference>
<dbReference type="Pfam" id="PF05201">
    <property type="entry name" value="GlutR_N"/>
    <property type="match status" value="1"/>
</dbReference>
<evidence type="ECO:0000259" key="5">
    <source>
        <dbReference type="Pfam" id="PF05201"/>
    </source>
</evidence>
<evidence type="ECO:0000313" key="7">
    <source>
        <dbReference type="Proteomes" id="UP000825134"/>
    </source>
</evidence>
<reference evidence="6" key="1">
    <citation type="journal article" date="2021" name="Front. Microbiol.">
        <title>Generation of Tetracycline and Rifamycin Resistant Chlamydia Suis Recombinants.</title>
        <authorList>
            <person name="Marti H."/>
            <person name="Bommana S."/>
            <person name="Read T.D."/>
            <person name="Pesch T."/>
            <person name="Prahauser B."/>
            <person name="Dean D."/>
            <person name="Borel N."/>
        </authorList>
    </citation>
    <scope>NUCLEOTIDE SEQUENCE</scope>
    <source>
        <strain evidence="6">208.1</strain>
    </source>
</reference>
<dbReference type="PROSITE" id="PS00747">
    <property type="entry name" value="GLUTR"/>
    <property type="match status" value="1"/>
</dbReference>
<comment type="subunit">
    <text evidence="4">Homodimer.</text>
</comment>
<accession>A0AAQ0ERL8</accession>
<feature type="domain" description="Glutamyl-tRNA reductase N-terminal" evidence="5">
    <location>
        <begin position="17"/>
        <end position="155"/>
    </location>
</feature>
<dbReference type="AlphaFoldDB" id="A0AAQ0ERL8"/>
<sequence>MVKEEELIGKEFSLGVVGVSYRETPLQQREQVLRFFQRFPSFFYPNFPQEEGCSVLLSTCHRVELYGVAPDAWFFTLKKHIQAIGATPYFYRNQDCFSHLFCVVGGLDSLVLGETEIQGQVKRAYVRAISERNLTFSLHFLFQKALKEGKFFRTKRGFPSTEITIPAFVAQELELRKIAKNASLLFIGYSEINRSVADYLQQEGFSRLTFCSRHQLSLPAVQQVSRGELCFQDPYHVIFLGSSELQDAFPYSLWAGIWDFPNREIFDFAVPRALPEQHVLCNHYMDMEQISSWLRQHQKEVCFSQLDSLRKIAYRCWESLMQRLERRHQAGMSF</sequence>
<comment type="pathway">
    <text evidence="4">Porphyrin-containing compound metabolism; protoporphyrin-IX biosynthesis; 5-aminolevulinate from L-glutamyl-tRNA(Glu): step 1/2.</text>
</comment>
<dbReference type="RefSeq" id="WP_080125264.1">
    <property type="nucleotide sequence ID" value="NZ_CP063063.1"/>
</dbReference>
<dbReference type="InterPro" id="IPR015895">
    <property type="entry name" value="4pyrrol_synth_GluRdtase_N"/>
</dbReference>
<dbReference type="PANTHER" id="PTHR43120">
    <property type="entry name" value="GLUTAMYL-TRNA REDUCTASE 1, CHLOROPLASTIC"/>
    <property type="match status" value="1"/>
</dbReference>
<dbReference type="SUPFAM" id="SSF69742">
    <property type="entry name" value="Glutamyl tRNA-reductase catalytic, N-terminal domain"/>
    <property type="match status" value="1"/>
</dbReference>
<dbReference type="InterPro" id="IPR018214">
    <property type="entry name" value="GluRdtase_CS"/>
</dbReference>
<comment type="similarity">
    <text evidence="4">Belongs to the glutamyl-tRNA reductase family.</text>
</comment>
<dbReference type="GO" id="GO:0008883">
    <property type="term" value="F:glutamyl-tRNA reductase activity"/>
    <property type="evidence" value="ECO:0007669"/>
    <property type="project" value="UniProtKB-UniRule"/>
</dbReference>
<comment type="domain">
    <text evidence="4">Possesses an unusual extended V-shaped dimeric structure with each monomer consisting of three distinct domains arranged along a curved 'spinal' alpha-helix. The N-terminal catalytic domain specifically recognizes the glutamate moiety of the substrate. The second domain is the NADPH-binding domain, and the third C-terminal domain is responsible for dimerization.</text>
</comment>
<feature type="binding site" evidence="4">
    <location>
        <position position="120"/>
    </location>
    <ligand>
        <name>substrate</name>
    </ligand>
</feature>
<evidence type="ECO:0000256" key="3">
    <source>
        <dbReference type="ARBA" id="ARBA00023244"/>
    </source>
</evidence>
<keyword evidence="2 4" id="KW-0560">Oxidoreductase</keyword>
<feature type="binding site" evidence="4">
    <location>
        <begin position="114"/>
        <end position="116"/>
    </location>
    <ligand>
        <name>substrate</name>
    </ligand>
</feature>
<dbReference type="GO" id="GO:0006782">
    <property type="term" value="P:protoporphyrinogen IX biosynthetic process"/>
    <property type="evidence" value="ECO:0007669"/>
    <property type="project" value="UniProtKB-UniRule"/>
</dbReference>
<feature type="binding site" evidence="4">
    <location>
        <begin position="59"/>
        <end position="62"/>
    </location>
    <ligand>
        <name>substrate</name>
    </ligand>
</feature>
<organism evidence="6 7">
    <name type="scientific">Chlamydia suis</name>
    <dbReference type="NCBI Taxonomy" id="83559"/>
    <lineage>
        <taxon>Bacteria</taxon>
        <taxon>Pseudomonadati</taxon>
        <taxon>Chlamydiota</taxon>
        <taxon>Chlamydiia</taxon>
        <taxon>Chlamydiales</taxon>
        <taxon>Chlamydiaceae</taxon>
        <taxon>Chlamydia/Chlamydophila group</taxon>
        <taxon>Chlamydia</taxon>
    </lineage>
</organism>
<evidence type="ECO:0000256" key="1">
    <source>
        <dbReference type="ARBA" id="ARBA00022857"/>
    </source>
</evidence>
<dbReference type="HAMAP" id="MF_00087">
    <property type="entry name" value="Glu_tRNA_reductase"/>
    <property type="match status" value="1"/>
</dbReference>
<name>A0AAQ0ERL8_9CHLA</name>
<protein>
    <recommendedName>
        <fullName evidence="4">Glutamyl-tRNA reductase</fullName>
        <shortName evidence="4">GluTR</shortName>
        <ecNumber evidence="4">1.2.1.70</ecNumber>
    </recommendedName>
</protein>
<comment type="miscellaneous">
    <text evidence="4">During catalysis, the active site Cys acts as a nucleophile attacking the alpha-carbonyl group of tRNA-bound glutamate with the formation of a thioester intermediate between enzyme and glutamate, and the concomitant release of tRNA(Glu). The thioester intermediate is finally reduced by direct hydride transfer from NADPH, to form the product GSA.</text>
</comment>
<evidence type="ECO:0000313" key="6">
    <source>
        <dbReference type="EMBL" id="QYC74638.1"/>
    </source>
</evidence>
<evidence type="ECO:0000256" key="4">
    <source>
        <dbReference type="HAMAP-Rule" id="MF_00087"/>
    </source>
</evidence>
<keyword evidence="1 4" id="KW-0521">NADP</keyword>
<dbReference type="EMBL" id="CP063185">
    <property type="protein sequence ID" value="QYC74638.1"/>
    <property type="molecule type" value="Genomic_DNA"/>
</dbReference>
<comment type="function">
    <text evidence="4">Catalyzes the NADPH-dependent reduction of glutamyl-tRNA(Glu) to glutamate 1-semialdehyde (GSA).</text>
</comment>
<feature type="binding site" evidence="4">
    <location>
        <position position="109"/>
    </location>
    <ligand>
        <name>substrate</name>
    </ligand>
</feature>
<feature type="site" description="Important for activity" evidence="4">
    <location>
        <position position="99"/>
    </location>
</feature>
<keyword evidence="3 4" id="KW-0627">Porphyrin biosynthesis</keyword>
<dbReference type="InterPro" id="IPR000343">
    <property type="entry name" value="4pyrrol_synth_GluRdtase"/>
</dbReference>
<dbReference type="PANTHER" id="PTHR43120:SF1">
    <property type="entry name" value="GLUTAMYL-TRNA REDUCTASE 1, CHLOROPLASTIC"/>
    <property type="match status" value="1"/>
</dbReference>